<dbReference type="Proteomes" id="UP000266743">
    <property type="component" value="Chromosome 9"/>
</dbReference>
<evidence type="ECO:0000313" key="2">
    <source>
        <dbReference type="Proteomes" id="UP000266743"/>
    </source>
</evidence>
<dbReference type="EMBL" id="QSBY01000009">
    <property type="protein sequence ID" value="RHW70644.1"/>
    <property type="molecule type" value="Genomic_DNA"/>
</dbReference>
<comment type="caution">
    <text evidence="1">The sequence shown here is derived from an EMBL/GenBank/DDBJ whole genome shotgun (WGS) entry which is preliminary data.</text>
</comment>
<name>A0A3L6L1Z0_9TRYP</name>
<gene>
    <name evidence="1" type="ORF">DPX39_090068300</name>
</gene>
<protein>
    <submittedName>
        <fullName evidence="1">Uncharacterized protein</fullName>
    </submittedName>
</protein>
<proteinExistence type="predicted"/>
<reference evidence="1 2" key="1">
    <citation type="submission" date="2018-09" db="EMBL/GenBank/DDBJ databases">
        <title>whole genome sequence of T. equiperdum IVM-t1 strain.</title>
        <authorList>
            <person name="Suganuma K."/>
        </authorList>
    </citation>
    <scope>NUCLEOTIDE SEQUENCE [LARGE SCALE GENOMIC DNA]</scope>
    <source>
        <strain evidence="1 2">IVM-t1</strain>
    </source>
</reference>
<accession>A0A3L6L1Z0</accession>
<dbReference type="AlphaFoldDB" id="A0A3L6L1Z0"/>
<evidence type="ECO:0000313" key="1">
    <source>
        <dbReference type="EMBL" id="RHW70644.1"/>
    </source>
</evidence>
<sequence length="43" mass="5160">MFYATTCFSFYFLASCTRFPPLMHTHTQARTYTYIFVYVPTSF</sequence>
<organism evidence="1 2">
    <name type="scientific">Trypanosoma brucei equiperdum</name>
    <dbReference type="NCBI Taxonomy" id="630700"/>
    <lineage>
        <taxon>Eukaryota</taxon>
        <taxon>Discoba</taxon>
        <taxon>Euglenozoa</taxon>
        <taxon>Kinetoplastea</taxon>
        <taxon>Metakinetoplastina</taxon>
        <taxon>Trypanosomatida</taxon>
        <taxon>Trypanosomatidae</taxon>
        <taxon>Trypanosoma</taxon>
    </lineage>
</organism>